<dbReference type="OrthoDB" id="3880612at2"/>
<sequence length="1257" mass="130389">MSVRRAAPYGHPLPYEPLGTPTRPARKASRMQFTELQALLDQHTTGDTLTLAAADLGSGPAAALVGTWLDDKTLTVTALHREDHPDAETVVISGELSALGITGAQVTGIEFGIDPSRLDPALFIPLPTPEGWTPAASFPDTEGSDLAGLAFGDGRLPELLLTSVPRPARDGRPALGKGLTFHAPEVKDPAPLGSLIALVRPAHGTLSLTGPVQRRSIGDKVVTEIALRSVPEASGDLGGDFLLWAGSRGDSAPLTYGLRLAADLTLGQGVGVAVSAAVPTGNEIVLTVDALPGDDVGTGVLEGWYGTGTAVQQLTSQGFTLGSAVRLTELSATIDVTKIGQGVPKALTAITVKAEAKPEVSWPIAGDKLAVTGVGARLTVTAPLQSSRSATVTGYGDFLVAGGVALHASAAIPPGRFELTLDEETPAQLKDVIRNFLPDADLSGVPDLALKKFHGTAVPTQGEYGISAALAAEGHLDIGASRLQLVEVSLDLERKKQEEGEARKGGKHRAARKSWRKQRAEAAADARAAALTSDAATMKTTGTLAAKAKLGPAGGEGGDEGSIAFDAAWHLPGTFELAGTFPEIDLTALLEALACSADVPLPDGLPKVELRDTAVKLRLGGAQAGEAADGKGYELAVSSTVEFAGAHALTLVGKAARGGGSGTLFAAAFWQNGWAWAPNRIQGWSDVLGILGDITFSKSGLAVCSADGTPLDAGSPPDTLPATLDKGLTFFTEIGFTGPLEPLKALFDGVATGVHLQAVLTSPVQNSVFRASVAEQKLRPGFGGLEVEIRPAQLWIALKTSWNFTVPAMGSAPETLLQFVAGGTVSREGFSLFLTLKAADSSLGTVAGQLAPAQYAFALEKPGRTALSAVPVTGANGQTVYDATRRLTEAAGPAPGPAWKNAFGIDGFDIEAFWAQIGGGTSGLTLGMGGSIRVGDAGLELDIIGGFEPEPFVTVFRFSLTTADKDKGVSLWDILGIVVSPPSELAFLKKIVLHELMFCAVTAVGGWTSPLGEHWNQGYYGKGDIDFFGNNWRFEVGVGNDGIYANSAVAQPLTIGDWFTYSNADGTKGPQYLLDTRGIKGGHLPEKILYLSGKIELLDAVSVAVEAELGSEGFAFTLKADIAHILTSEVSCTLDTGNGLHAAASVGLDFSVDLPRGVLLGGIPIPGGTLVGIKAGGGFDLKIDGTGANLHLTADCDAYLLGEHLVHFHLDLTIGVRKWDDIIAYLQNNPEKLFESLGQGIWDAMKDCATTKAAELT</sequence>
<evidence type="ECO:0000313" key="2">
    <source>
        <dbReference type="EMBL" id="RKN77337.1"/>
    </source>
</evidence>
<organism evidence="2 3">
    <name type="scientific">Streptomyces klenkii</name>
    <dbReference type="NCBI Taxonomy" id="1420899"/>
    <lineage>
        <taxon>Bacteria</taxon>
        <taxon>Bacillati</taxon>
        <taxon>Actinomycetota</taxon>
        <taxon>Actinomycetes</taxon>
        <taxon>Kitasatosporales</taxon>
        <taxon>Streptomycetaceae</taxon>
        <taxon>Streptomyces</taxon>
    </lineage>
</organism>
<name>A0A3B0BZS9_9ACTN</name>
<evidence type="ECO:0000313" key="3">
    <source>
        <dbReference type="Proteomes" id="UP000270343"/>
    </source>
</evidence>
<keyword evidence="3" id="KW-1185">Reference proteome</keyword>
<proteinExistence type="predicted"/>
<feature type="region of interest" description="Disordered" evidence="1">
    <location>
        <begin position="1"/>
        <end position="24"/>
    </location>
</feature>
<evidence type="ECO:0000256" key="1">
    <source>
        <dbReference type="SAM" id="MobiDB-lite"/>
    </source>
</evidence>
<comment type="caution">
    <text evidence="2">The sequence shown here is derived from an EMBL/GenBank/DDBJ whole genome shotgun (WGS) entry which is preliminary data.</text>
</comment>
<dbReference type="AlphaFoldDB" id="A0A3B0BZS9"/>
<reference evidence="2 3" key="1">
    <citation type="journal article" date="2015" name="Antonie Van Leeuwenhoek">
        <title>Streptomyces klenkii sp. nov., isolated from deep marine sediment.</title>
        <authorList>
            <person name="Veyisoglu A."/>
            <person name="Sahin N."/>
        </authorList>
    </citation>
    <scope>NUCLEOTIDE SEQUENCE [LARGE SCALE GENOMIC DNA]</scope>
    <source>
        <strain evidence="2 3">KCTC 29202</strain>
    </source>
</reference>
<dbReference type="Proteomes" id="UP000270343">
    <property type="component" value="Unassembled WGS sequence"/>
</dbReference>
<feature type="compositionally biased region" description="Basic residues" evidence="1">
    <location>
        <begin position="505"/>
        <end position="515"/>
    </location>
</feature>
<protein>
    <submittedName>
        <fullName evidence="2">Uncharacterized protein</fullName>
    </submittedName>
</protein>
<gene>
    <name evidence="2" type="ORF">D7231_00930</name>
</gene>
<accession>A0A3B0BZS9</accession>
<dbReference type="EMBL" id="RBAM01000001">
    <property type="protein sequence ID" value="RKN77337.1"/>
    <property type="molecule type" value="Genomic_DNA"/>
</dbReference>
<feature type="region of interest" description="Disordered" evidence="1">
    <location>
        <begin position="496"/>
        <end position="515"/>
    </location>
</feature>
<dbReference type="RefSeq" id="WP_120752952.1">
    <property type="nucleotide sequence ID" value="NZ_JBIBGF010000001.1"/>
</dbReference>